<comment type="catalytic activity">
    <reaction evidence="8">
        <text>GTP + H2O = GDP + phosphate + H(+)</text>
        <dbReference type="Rhea" id="RHEA:19669"/>
        <dbReference type="ChEBI" id="CHEBI:15377"/>
        <dbReference type="ChEBI" id="CHEBI:15378"/>
        <dbReference type="ChEBI" id="CHEBI:37565"/>
        <dbReference type="ChEBI" id="CHEBI:43474"/>
        <dbReference type="ChEBI" id="CHEBI:58189"/>
        <dbReference type="EC" id="3.6.5.3"/>
    </reaction>
</comment>
<dbReference type="GO" id="GO:1990856">
    <property type="term" value="F:methionyl-initiator methionine tRNA binding"/>
    <property type="evidence" value="ECO:0007669"/>
    <property type="project" value="EnsemblFungi"/>
</dbReference>
<keyword evidence="6" id="KW-0648">Protein biosynthesis</keyword>
<dbReference type="CDD" id="cd03688">
    <property type="entry name" value="eIF2_gamma_II"/>
    <property type="match status" value="1"/>
</dbReference>
<dbReference type="SUPFAM" id="SSF50465">
    <property type="entry name" value="EF-Tu/eEF-1alpha/eIF2-gamma C-terminal domain"/>
    <property type="match status" value="1"/>
</dbReference>
<dbReference type="GO" id="GO:0005829">
    <property type="term" value="C:cytosol"/>
    <property type="evidence" value="ECO:0007669"/>
    <property type="project" value="TreeGrafter"/>
</dbReference>
<dbReference type="SUPFAM" id="SSF52540">
    <property type="entry name" value="P-loop containing nucleoside triphosphate hydrolases"/>
    <property type="match status" value="1"/>
</dbReference>
<dbReference type="CDD" id="cd15490">
    <property type="entry name" value="eIF2_gamma_III"/>
    <property type="match status" value="1"/>
</dbReference>
<dbReference type="Pfam" id="PF09173">
    <property type="entry name" value="eIF2_C"/>
    <property type="match status" value="1"/>
</dbReference>
<dbReference type="GO" id="GO:0003924">
    <property type="term" value="F:GTPase activity"/>
    <property type="evidence" value="ECO:0007669"/>
    <property type="project" value="InterPro"/>
</dbReference>
<dbReference type="eggNOG" id="KOG0466">
    <property type="taxonomic scope" value="Eukaryota"/>
</dbReference>
<dbReference type="AlphaFoldDB" id="J7RL76"/>
<proteinExistence type="inferred from homology"/>
<evidence type="ECO:0000256" key="4">
    <source>
        <dbReference type="ARBA" id="ARBA00022741"/>
    </source>
</evidence>
<dbReference type="InterPro" id="IPR015256">
    <property type="entry name" value="eIF2g_C"/>
</dbReference>
<dbReference type="Pfam" id="PF00009">
    <property type="entry name" value="GTP_EFTU"/>
    <property type="match status" value="1"/>
</dbReference>
<dbReference type="OrthoDB" id="1045173at2759"/>
<dbReference type="InterPro" id="IPR009000">
    <property type="entry name" value="Transl_B-barrel_sf"/>
</dbReference>
<dbReference type="GO" id="GO:0005840">
    <property type="term" value="C:ribosome"/>
    <property type="evidence" value="ECO:0007669"/>
    <property type="project" value="EnsemblFungi"/>
</dbReference>
<dbReference type="InterPro" id="IPR044128">
    <property type="entry name" value="eIF2g_GTP-bd"/>
</dbReference>
<dbReference type="Pfam" id="PF03144">
    <property type="entry name" value="GTP_EFTU_D2"/>
    <property type="match status" value="1"/>
</dbReference>
<organism evidence="12 13">
    <name type="scientific">Huiozyma naganishii (strain ATCC MYA-139 / BCRC 22969 / CBS 8797 / KCTC 17520 / NBRC 10181 / NCYC 3082 / Yp74L-3)</name>
    <name type="common">Yeast</name>
    <name type="synonym">Kazachstania naganishii</name>
    <dbReference type="NCBI Taxonomy" id="1071383"/>
    <lineage>
        <taxon>Eukaryota</taxon>
        <taxon>Fungi</taxon>
        <taxon>Dikarya</taxon>
        <taxon>Ascomycota</taxon>
        <taxon>Saccharomycotina</taxon>
        <taxon>Saccharomycetes</taxon>
        <taxon>Saccharomycetales</taxon>
        <taxon>Saccharomycetaceae</taxon>
        <taxon>Huiozyma</taxon>
    </lineage>
</organism>
<keyword evidence="3" id="KW-0396">Initiation factor</keyword>
<keyword evidence="4" id="KW-0547">Nucleotide-binding</keyword>
<dbReference type="KEGG" id="kng:KNAG_0D05250"/>
<dbReference type="FunFam" id="2.40.30.10:FF:000011">
    <property type="entry name" value="Eukaryotic translation initiation factor 2 subunit gamma"/>
    <property type="match status" value="1"/>
</dbReference>
<dbReference type="Proteomes" id="UP000006310">
    <property type="component" value="Chromosome 4"/>
</dbReference>
<dbReference type="GeneID" id="34525952"/>
<comment type="similarity">
    <text evidence="1">Belongs to the TRAFAC class translation factor GTPase superfamily. Classic translation factor GTPase family. EF-Tu/EF-1A subfamily.</text>
</comment>
<feature type="region of interest" description="Disordered" evidence="10">
    <location>
        <begin position="1"/>
        <end position="82"/>
    </location>
</feature>
<dbReference type="PANTHER" id="PTHR42854">
    <property type="entry name" value="EUKARYOTIC TRANSLATION INITIATION FACTOR 2 SUBUNIT 3 FAMILY MEMBER"/>
    <property type="match status" value="1"/>
</dbReference>
<dbReference type="HOGENOM" id="CLU_027154_0_1_1"/>
<reference evidence="12 13" key="1">
    <citation type="journal article" date="2011" name="Proc. Natl. Acad. Sci. U.S.A.">
        <title>Evolutionary erosion of yeast sex chromosomes by mating-type switching accidents.</title>
        <authorList>
            <person name="Gordon J.L."/>
            <person name="Armisen D."/>
            <person name="Proux-Wera E."/>
            <person name="Oheigeartaigh S.S."/>
            <person name="Byrne K.P."/>
            <person name="Wolfe K.H."/>
        </authorList>
    </citation>
    <scope>NUCLEOTIDE SEQUENCE [LARGE SCALE GENOMIC DNA]</scope>
    <source>
        <strain evidence="13">ATCC MYA-139 / BCRC 22969 / CBS 8797 / CCRC 22969 / KCTC 17520 / NBRC 10181 / NCYC 3082</strain>
    </source>
</reference>
<dbReference type="PANTHER" id="PTHR42854:SF3">
    <property type="entry name" value="EUKARYOTIC TRANSLATION INITIATION FACTOR 2 SUBUNIT 3-RELATED"/>
    <property type="match status" value="1"/>
</dbReference>
<dbReference type="FunFam" id="2.40.30.10:FF:000009">
    <property type="entry name" value="Eukaryotic translation initiation factor 2 subunit gamma"/>
    <property type="match status" value="1"/>
</dbReference>
<evidence type="ECO:0000256" key="5">
    <source>
        <dbReference type="ARBA" id="ARBA00022801"/>
    </source>
</evidence>
<dbReference type="STRING" id="1071383.J7RL76"/>
<feature type="domain" description="Tr-type G" evidence="11">
    <location>
        <begin position="95"/>
        <end position="304"/>
    </location>
</feature>
<keyword evidence="5" id="KW-0378">Hydrolase</keyword>
<evidence type="ECO:0000256" key="7">
    <source>
        <dbReference type="ARBA" id="ARBA00023134"/>
    </source>
</evidence>
<evidence type="ECO:0000256" key="9">
    <source>
        <dbReference type="ARBA" id="ARBA00074422"/>
    </source>
</evidence>
<dbReference type="InterPro" id="IPR000795">
    <property type="entry name" value="T_Tr_GTP-bd_dom"/>
</dbReference>
<dbReference type="CDD" id="cd01888">
    <property type="entry name" value="eIF2_gamma"/>
    <property type="match status" value="1"/>
</dbReference>
<evidence type="ECO:0000256" key="2">
    <source>
        <dbReference type="ARBA" id="ARBA00011986"/>
    </source>
</evidence>
<dbReference type="SUPFAM" id="SSF50447">
    <property type="entry name" value="Translation proteins"/>
    <property type="match status" value="1"/>
</dbReference>
<evidence type="ECO:0000256" key="3">
    <source>
        <dbReference type="ARBA" id="ARBA00022540"/>
    </source>
</evidence>
<keyword evidence="7" id="KW-0342">GTP-binding</keyword>
<dbReference type="InterPro" id="IPR009001">
    <property type="entry name" value="Transl_elong_EF1A/Init_IF2_C"/>
</dbReference>
<dbReference type="RefSeq" id="XP_022464509.1">
    <property type="nucleotide sequence ID" value="XM_022607966.1"/>
</dbReference>
<keyword evidence="13" id="KW-1185">Reference proteome</keyword>
<evidence type="ECO:0000256" key="1">
    <source>
        <dbReference type="ARBA" id="ARBA00007249"/>
    </source>
</evidence>
<accession>J7RL76</accession>
<feature type="compositionally biased region" description="Acidic residues" evidence="10">
    <location>
        <begin position="18"/>
        <end position="27"/>
    </location>
</feature>
<gene>
    <name evidence="12" type="primary">KNAG0D05250</name>
    <name evidence="12" type="ordered locus">KNAG_0D05250</name>
</gene>
<dbReference type="GO" id="GO:0005850">
    <property type="term" value="C:eukaryotic translation initiation factor 2 complex"/>
    <property type="evidence" value="ECO:0007669"/>
    <property type="project" value="EnsemblFungi"/>
</dbReference>
<evidence type="ECO:0000256" key="6">
    <source>
        <dbReference type="ARBA" id="ARBA00022917"/>
    </source>
</evidence>
<dbReference type="GO" id="GO:0016282">
    <property type="term" value="C:eukaryotic 43S preinitiation complex"/>
    <property type="evidence" value="ECO:0007669"/>
    <property type="project" value="EnsemblFungi"/>
</dbReference>
<evidence type="ECO:0000313" key="12">
    <source>
        <dbReference type="EMBL" id="CCK70263.1"/>
    </source>
</evidence>
<dbReference type="GO" id="GO:0045903">
    <property type="term" value="P:positive regulation of translational fidelity"/>
    <property type="evidence" value="ECO:0007669"/>
    <property type="project" value="EnsemblFungi"/>
</dbReference>
<name>J7RL76_HUIN7</name>
<dbReference type="GO" id="GO:0003743">
    <property type="term" value="F:translation initiation factor activity"/>
    <property type="evidence" value="ECO:0007669"/>
    <property type="project" value="UniProtKB-KW"/>
</dbReference>
<dbReference type="GO" id="GO:0001731">
    <property type="term" value="P:formation of translation preinitiation complex"/>
    <property type="evidence" value="ECO:0007669"/>
    <property type="project" value="EnsemblFungi"/>
</dbReference>
<dbReference type="NCBIfam" id="NF003077">
    <property type="entry name" value="PRK04000.1"/>
    <property type="match status" value="1"/>
</dbReference>
<dbReference type="GO" id="GO:0043614">
    <property type="term" value="C:multi-eIF complex"/>
    <property type="evidence" value="ECO:0007669"/>
    <property type="project" value="EnsemblFungi"/>
</dbReference>
<dbReference type="EMBL" id="HE978317">
    <property type="protein sequence ID" value="CCK70263.1"/>
    <property type="molecule type" value="Genomic_DNA"/>
</dbReference>
<evidence type="ECO:0000259" key="11">
    <source>
        <dbReference type="PROSITE" id="PS51722"/>
    </source>
</evidence>
<dbReference type="EC" id="3.6.5.3" evidence="2"/>
<dbReference type="InterPro" id="IPR004161">
    <property type="entry name" value="EFTu-like_2"/>
</dbReference>
<dbReference type="OMA" id="NIGMVGH"/>
<dbReference type="Gene3D" id="3.40.50.300">
    <property type="entry name" value="P-loop containing nucleotide triphosphate hydrolases"/>
    <property type="match status" value="1"/>
</dbReference>
<dbReference type="InterPro" id="IPR027417">
    <property type="entry name" value="P-loop_NTPase"/>
</dbReference>
<evidence type="ECO:0000256" key="8">
    <source>
        <dbReference type="ARBA" id="ARBA00048107"/>
    </source>
</evidence>
<evidence type="ECO:0000256" key="10">
    <source>
        <dbReference type="SAM" id="MobiDB-lite"/>
    </source>
</evidence>
<dbReference type="Gene3D" id="2.40.30.10">
    <property type="entry name" value="Translation factors"/>
    <property type="match status" value="2"/>
</dbReference>
<dbReference type="GO" id="GO:0005525">
    <property type="term" value="F:GTP binding"/>
    <property type="evidence" value="ECO:0007669"/>
    <property type="project" value="UniProtKB-KW"/>
</dbReference>
<sequence length="524" mass="57592">MSDLQDREPSIIINGDLGPEEEEETVVDEQIAQDIEAEEADEGKIKKTVTFSEDAESEEERRLREFEEGGGLPEQPENPDFSKLNPLSQEIISRQATINIGTIGHVAHGKSTVVRAISGVQTVRFKDELERNITIKLGYANAKIYKCEEPTCPEPDCYRSFKSDKEVSPKCQRPGCPGRYKLVRHVSFVDCPGHDILMSTMLSGAAVMDAALLLIAGNESCPQPQTSEHLAAIEIMKLKHVIILQNKVDLMREESALEHEKSILKFIRGTIADGAPIVPISAQLKYNIDAVNEFIVKTIPVPPRDFMISPQLIVIRSFDVNKPGAEIDDLKGGVAGGSILNGVFKLGDEIEIRPGIVTKDDKGKIQCRPIFSNIVSLFAEQNDLKFAVPGGLIGVGTKVDPTLCRADRLVGQVVGAKGHLPNVYTDIEIHYFLLRRLLGVKTEGQKQAKVRKLGVDEVLMVNIGSTATGARVVAVKADMARLQLTSPACTEVNEKIALSRRIEKHWRLIGWATIKKGTTLEPTV</sequence>
<dbReference type="PRINTS" id="PR00315">
    <property type="entry name" value="ELONGATNFCT"/>
</dbReference>
<dbReference type="InterPro" id="IPR044127">
    <property type="entry name" value="eIF2g_dom_2"/>
</dbReference>
<dbReference type="PROSITE" id="PS51722">
    <property type="entry name" value="G_TR_2"/>
    <property type="match status" value="1"/>
</dbReference>
<dbReference type="GO" id="GO:0031369">
    <property type="term" value="F:translation initiation factor binding"/>
    <property type="evidence" value="ECO:0007669"/>
    <property type="project" value="EnsemblFungi"/>
</dbReference>
<dbReference type="GO" id="GO:0033290">
    <property type="term" value="C:eukaryotic 48S preinitiation complex"/>
    <property type="evidence" value="ECO:0007669"/>
    <property type="project" value="EnsemblFungi"/>
</dbReference>
<evidence type="ECO:0000313" key="13">
    <source>
        <dbReference type="Proteomes" id="UP000006310"/>
    </source>
</evidence>
<reference evidence="13" key="2">
    <citation type="submission" date="2012-08" db="EMBL/GenBank/DDBJ databases">
        <title>Genome sequence of Kazachstania naganishii.</title>
        <authorList>
            <person name="Gordon J.L."/>
            <person name="Armisen D."/>
            <person name="Proux-Wera E."/>
            <person name="OhEigeartaigh S.S."/>
            <person name="Byrne K.P."/>
            <person name="Wolfe K.H."/>
        </authorList>
    </citation>
    <scope>NUCLEOTIDE SEQUENCE [LARGE SCALE GENOMIC DNA]</scope>
    <source>
        <strain evidence="13">ATCC MYA-139 / BCRC 22969 / CBS 8797 / CCRC 22969 / KCTC 17520 / NBRC 10181 / NCYC 3082</strain>
    </source>
</reference>
<dbReference type="FunFam" id="3.40.50.300:FF:000065">
    <property type="entry name" value="Eukaryotic translation initiation factor 2 subunit gamma"/>
    <property type="match status" value="1"/>
</dbReference>
<dbReference type="InterPro" id="IPR050543">
    <property type="entry name" value="eIF2G"/>
</dbReference>
<protein>
    <recommendedName>
        <fullName evidence="9">Eukaryotic translation initiation factor 2 subunit gamma</fullName>
        <ecNumber evidence="2">3.6.5.3</ecNumber>
    </recommendedName>
</protein>